<evidence type="ECO:0000313" key="3">
    <source>
        <dbReference type="RefSeq" id="XP_026064811.1"/>
    </source>
</evidence>
<dbReference type="SUPFAM" id="SSF81296">
    <property type="entry name" value="E set domains"/>
    <property type="match status" value="1"/>
</dbReference>
<feature type="domain" description="IPT/TIG" evidence="1">
    <location>
        <begin position="99"/>
        <end position="185"/>
    </location>
</feature>
<dbReference type="AlphaFoldDB" id="A0A6P6JXY9"/>
<gene>
    <name evidence="3" type="primary">LOC113047744</name>
</gene>
<dbReference type="InterPro" id="IPR002909">
    <property type="entry name" value="IPT_dom"/>
</dbReference>
<dbReference type="CDD" id="cd00102">
    <property type="entry name" value="IPT"/>
    <property type="match status" value="1"/>
</dbReference>
<dbReference type="InterPro" id="IPR031148">
    <property type="entry name" value="Plexin"/>
</dbReference>
<dbReference type="OrthoDB" id="384877at2759"/>
<keyword evidence="2" id="KW-1185">Reference proteome</keyword>
<name>A0A6P6JXY9_CARAU</name>
<dbReference type="PANTHER" id="PTHR22625:SF44">
    <property type="entry name" value="PLEXIN-B"/>
    <property type="match status" value="1"/>
</dbReference>
<dbReference type="GeneID" id="113047744"/>
<dbReference type="Pfam" id="PF01833">
    <property type="entry name" value="TIG"/>
    <property type="match status" value="2"/>
</dbReference>
<proteinExistence type="predicted"/>
<dbReference type="GO" id="GO:0008360">
    <property type="term" value="P:regulation of cell shape"/>
    <property type="evidence" value="ECO:0007669"/>
    <property type="project" value="TreeGrafter"/>
</dbReference>
<dbReference type="InterPro" id="IPR013783">
    <property type="entry name" value="Ig-like_fold"/>
</dbReference>
<protein>
    <submittedName>
        <fullName evidence="3">Uncharacterized protein LOC113047744</fullName>
    </submittedName>
</protein>
<dbReference type="GO" id="GO:0030334">
    <property type="term" value="P:regulation of cell migration"/>
    <property type="evidence" value="ECO:0007669"/>
    <property type="project" value="TreeGrafter"/>
</dbReference>
<dbReference type="Gene3D" id="2.60.40.10">
    <property type="entry name" value="Immunoglobulins"/>
    <property type="match status" value="1"/>
</dbReference>
<evidence type="ECO:0000313" key="2">
    <source>
        <dbReference type="Proteomes" id="UP000515129"/>
    </source>
</evidence>
<dbReference type="GO" id="GO:0005886">
    <property type="term" value="C:plasma membrane"/>
    <property type="evidence" value="ECO:0007669"/>
    <property type="project" value="TreeGrafter"/>
</dbReference>
<dbReference type="GO" id="GO:0007162">
    <property type="term" value="P:negative regulation of cell adhesion"/>
    <property type="evidence" value="ECO:0007669"/>
    <property type="project" value="TreeGrafter"/>
</dbReference>
<dbReference type="KEGG" id="caua:113047744"/>
<dbReference type="RefSeq" id="XP_026064811.1">
    <property type="nucleotide sequence ID" value="XM_026209026.1"/>
</dbReference>
<dbReference type="Proteomes" id="UP000515129">
    <property type="component" value="Chromosome 29"/>
</dbReference>
<dbReference type="GO" id="GO:0007399">
    <property type="term" value="P:nervous system development"/>
    <property type="evidence" value="ECO:0007669"/>
    <property type="project" value="UniProtKB-ARBA"/>
</dbReference>
<sequence>MNLCDGSDPPAVFPNCSCSFSDQILYTGGLRVSATVTIEDQTITDTLTLRNCSGIKDNSPNSSYTKCVQCVSPGCHWSSSSKCCDWTHGHGPQLHTQKPEILSLKPNKVSFHGRNNVLLRGRNLESVTKIRIQGDLECISKESPVFDRSSDTLRFHIPPSGTKGTVKVCVVTPDDRCHGNSFITYSSQPSCTGIQPTVSWSSGGRKIHLQGRNLELVESVTVFPSNKVMKTQYNTSSGMSAV</sequence>
<organism evidence="2 3">
    <name type="scientific">Carassius auratus</name>
    <name type="common">Goldfish</name>
    <dbReference type="NCBI Taxonomy" id="7957"/>
    <lineage>
        <taxon>Eukaryota</taxon>
        <taxon>Metazoa</taxon>
        <taxon>Chordata</taxon>
        <taxon>Craniata</taxon>
        <taxon>Vertebrata</taxon>
        <taxon>Euteleostomi</taxon>
        <taxon>Actinopterygii</taxon>
        <taxon>Neopterygii</taxon>
        <taxon>Teleostei</taxon>
        <taxon>Ostariophysi</taxon>
        <taxon>Cypriniformes</taxon>
        <taxon>Cyprinidae</taxon>
        <taxon>Cyprininae</taxon>
        <taxon>Carassius</taxon>
    </lineage>
</organism>
<dbReference type="InterPro" id="IPR014756">
    <property type="entry name" value="Ig_E-set"/>
</dbReference>
<feature type="domain" description="IPT/TIG" evidence="1">
    <location>
        <begin position="189"/>
        <end position="226"/>
    </location>
</feature>
<accession>A0A6P6JXY9</accession>
<dbReference type="PANTHER" id="PTHR22625">
    <property type="entry name" value="PLEXIN"/>
    <property type="match status" value="1"/>
</dbReference>
<dbReference type="GO" id="GO:0050772">
    <property type="term" value="P:positive regulation of axonogenesis"/>
    <property type="evidence" value="ECO:0007669"/>
    <property type="project" value="TreeGrafter"/>
</dbReference>
<evidence type="ECO:0000259" key="1">
    <source>
        <dbReference type="Pfam" id="PF01833"/>
    </source>
</evidence>
<reference evidence="3" key="1">
    <citation type="submission" date="2025-08" db="UniProtKB">
        <authorList>
            <consortium name="RefSeq"/>
        </authorList>
    </citation>
    <scope>IDENTIFICATION</scope>
    <source>
        <strain evidence="3">Wakin</strain>
        <tissue evidence="3">Muscle</tissue>
    </source>
</reference>
<dbReference type="GO" id="GO:0017154">
    <property type="term" value="F:semaphorin receptor activity"/>
    <property type="evidence" value="ECO:0007669"/>
    <property type="project" value="InterPro"/>
</dbReference>
<dbReference type="GO" id="GO:0002116">
    <property type="term" value="C:semaphorin receptor complex"/>
    <property type="evidence" value="ECO:0007669"/>
    <property type="project" value="TreeGrafter"/>
</dbReference>